<dbReference type="EMBL" id="CP000091">
    <property type="protein sequence ID" value="AAZ63480.1"/>
    <property type="molecule type" value="Genomic_DNA"/>
</dbReference>
<reference evidence="1" key="1">
    <citation type="submission" date="2005-08" db="EMBL/GenBank/DDBJ databases">
        <title>Complete sequence of chromosome 2 of Ralstonia eutropha JMP134.</title>
        <authorList>
            <person name="Copeland A."/>
            <person name="Lucas S."/>
            <person name="Lapidus A."/>
            <person name="Barry K."/>
            <person name="Detter J.C."/>
            <person name="Glavina T."/>
            <person name="Hammon N."/>
            <person name="Israni S."/>
            <person name="Pitluck S."/>
            <person name="Goltsman E."/>
            <person name="Martinez M."/>
            <person name="Schmutz J."/>
            <person name="Larimer F."/>
            <person name="Land M."/>
            <person name="Lykidis A."/>
            <person name="Richardson P."/>
        </authorList>
    </citation>
    <scope>NUCLEOTIDE SEQUENCE [LARGE SCALE GENOMIC DNA]</scope>
    <source>
        <strain evidence="1">JMP134</strain>
    </source>
</reference>
<accession>Q46TQ4</accession>
<proteinExistence type="predicted"/>
<dbReference type="AlphaFoldDB" id="Q46TQ4"/>
<dbReference type="KEGG" id="reu:Reut_B4126"/>
<name>Q46TQ4_CUPPJ</name>
<evidence type="ECO:0000313" key="1">
    <source>
        <dbReference type="EMBL" id="AAZ63480.1"/>
    </source>
</evidence>
<dbReference type="HOGENOM" id="CLU_2381355_0_0_4"/>
<protein>
    <submittedName>
        <fullName evidence="1">Uncharacterized protein</fullName>
    </submittedName>
</protein>
<sequence length="94" mass="10581">MRNKTRRLTVRSRNGALHIVPIWQALTQYTEQVCRVAVRVGDAGRGGESLTIDIADIDDSQLQDIATRLSQSPWLLTTTVEQPPRTHSHVIAHR</sequence>
<organism evidence="1">
    <name type="scientific">Cupriavidus pinatubonensis (strain JMP 134 / LMG 1197)</name>
    <name type="common">Cupriavidus necator (strain JMP 134)</name>
    <dbReference type="NCBI Taxonomy" id="264198"/>
    <lineage>
        <taxon>Bacteria</taxon>
        <taxon>Pseudomonadati</taxon>
        <taxon>Pseudomonadota</taxon>
        <taxon>Betaproteobacteria</taxon>
        <taxon>Burkholderiales</taxon>
        <taxon>Burkholderiaceae</taxon>
        <taxon>Cupriavidus</taxon>
    </lineage>
</organism>
<gene>
    <name evidence="1" type="ordered locus">Reut_B4126</name>
</gene>